<dbReference type="Pfam" id="PF02896">
    <property type="entry name" value="PEP-utilizers_C"/>
    <property type="match status" value="1"/>
</dbReference>
<accession>A0A2H9T7L1</accession>
<keyword evidence="10 17" id="KW-0808">Transferase</keyword>
<dbReference type="CDD" id="cd00367">
    <property type="entry name" value="PTS-HPr_like"/>
    <property type="match status" value="1"/>
</dbReference>
<evidence type="ECO:0000259" key="15">
    <source>
        <dbReference type="PROSITE" id="PS51094"/>
    </source>
</evidence>
<evidence type="ECO:0000259" key="16">
    <source>
        <dbReference type="PROSITE" id="PS51350"/>
    </source>
</evidence>
<dbReference type="Pfam" id="PF05524">
    <property type="entry name" value="PEP-utilisers_N"/>
    <property type="match status" value="1"/>
</dbReference>
<evidence type="ECO:0000256" key="1">
    <source>
        <dbReference type="ARBA" id="ARBA00000683"/>
    </source>
</evidence>
<dbReference type="PANTHER" id="PTHR46244">
    <property type="entry name" value="PHOSPHOENOLPYRUVATE-PROTEIN PHOSPHOTRANSFERASE"/>
    <property type="match status" value="1"/>
</dbReference>
<evidence type="ECO:0000256" key="10">
    <source>
        <dbReference type="ARBA" id="ARBA00022679"/>
    </source>
</evidence>
<dbReference type="InterPro" id="IPR036618">
    <property type="entry name" value="PtsI_HPr-bd_sf"/>
</dbReference>
<evidence type="ECO:0000256" key="9">
    <source>
        <dbReference type="ARBA" id="ARBA00022597"/>
    </source>
</evidence>
<dbReference type="InterPro" id="IPR000032">
    <property type="entry name" value="HPr-like"/>
</dbReference>
<sequence length="844" mass="94254">MDQSNNFYYTFPLKNGLHARPAQCIRTATQTFPHSITIKNLKNNKTAETDSVFSMIAADIQYNDKCLISSNDPDPEWLDTFHHFLKTDFLTCDDTPVNITENEQKPLPVMLRQAPPDFIRGTSVGSGISSGQCVVIQPDNTGWSSCHKIPQETPDQAHEKFDRGYRALIDTLTNQCLNTNNQSLSSDERNVIHAQLALLEDKQLILSITSAIKQGESAFHAIIKAQETCIHILEQASSAYIKERSLDIKDICSQLLISIYGKQCIAHHDYALKTESVLVCQSLTPSEFLAFDASLLKGLVIESVSTTSHTVILARSRGIPVMTGAKGALAFSASADPVILDAHNNLLIKHPSDNTLRFYAIEKETLARIKDRQSDYSQQPATTQDNHIVEVAANINDPLQVEDALSSGADGIGLFRTEMLYMDRESAPGEEEQFLVYHKVVTATDNKTTIIRTADIGGDKPIHYLPIDKEDNPFLGYRAIRLYPEFIDLFTTQLRAILRASAYGRCKIMVPMIATLDEAKWLREMFCNVCQQLDNENISYNRHIPLGMMLEVPSCAFIIDQLSNYMDFFSIGSNDLAQYFFAADRGNSKVKTLGNGMNPAFLRFLDTIVKAAHQSDKWIGLCGELASDLRALPLLTGLGLDEISVAPPMIPAMKEKLHDLSYQQCQQLVEQSLQQESPEQTHQLLYQFRNRAADQPILSEDTIMMHGECSSKPEILKALVDNLYVNQRITCPVIVEEAVWERESISPTMLGFGIAVPHCKSDAVLNNTISILKLKHPIQWNPGDDVKTGTIFLLTVKANDATNAHLRIFAKLARRIMQKPFREALSQCSAKDDVMVLMKDALAL</sequence>
<evidence type="ECO:0000256" key="3">
    <source>
        <dbReference type="ARBA" id="ARBA00001946"/>
    </source>
</evidence>
<evidence type="ECO:0000313" key="17">
    <source>
        <dbReference type="EMBL" id="PJE79179.1"/>
    </source>
</evidence>
<dbReference type="InterPro" id="IPR008731">
    <property type="entry name" value="PTS_EIN"/>
</dbReference>
<dbReference type="NCBIfam" id="TIGR01417">
    <property type="entry name" value="PTS_I_fam"/>
    <property type="match status" value="1"/>
</dbReference>
<keyword evidence="12" id="KW-0479">Metal-binding</keyword>
<dbReference type="PANTHER" id="PTHR46244:SF4">
    <property type="entry name" value="MULTIPHOSPHORYL TRANSFER PROTEIN 1-RELATED"/>
    <property type="match status" value="1"/>
</dbReference>
<dbReference type="Pfam" id="PF00359">
    <property type="entry name" value="PTS_EIIA_2"/>
    <property type="match status" value="1"/>
</dbReference>
<keyword evidence="8" id="KW-0597">Phosphoprotein</keyword>
<dbReference type="GO" id="GO:0009401">
    <property type="term" value="P:phosphoenolpyruvate-dependent sugar phosphotransferase system"/>
    <property type="evidence" value="ECO:0007669"/>
    <property type="project" value="UniProtKB-KW"/>
</dbReference>
<dbReference type="PROSITE" id="PS00372">
    <property type="entry name" value="PTS_EIIA_TYPE_2_HIS"/>
    <property type="match status" value="1"/>
</dbReference>
<feature type="domain" description="PTS EIIA type-2" evidence="15">
    <location>
        <begin position="696"/>
        <end position="841"/>
    </location>
</feature>
<comment type="cofactor">
    <cofactor evidence="3">
        <name>Mg(2+)</name>
        <dbReference type="ChEBI" id="CHEBI:18420"/>
    </cofactor>
</comment>
<comment type="catalytic activity">
    <reaction evidence="1">
        <text>L-histidyl-[protein] + phosphoenolpyruvate = N(pros)-phospho-L-histidyl-[protein] + pyruvate</text>
        <dbReference type="Rhea" id="RHEA:23880"/>
        <dbReference type="Rhea" id="RHEA-COMP:9745"/>
        <dbReference type="Rhea" id="RHEA-COMP:9746"/>
        <dbReference type="ChEBI" id="CHEBI:15361"/>
        <dbReference type="ChEBI" id="CHEBI:29979"/>
        <dbReference type="ChEBI" id="CHEBI:58702"/>
        <dbReference type="ChEBI" id="CHEBI:64837"/>
        <dbReference type="EC" id="2.7.3.9"/>
    </reaction>
</comment>
<feature type="domain" description="HPr" evidence="16">
    <location>
        <begin position="2"/>
        <end position="95"/>
    </location>
</feature>
<dbReference type="PRINTS" id="PR01736">
    <property type="entry name" value="PHPHTRNFRASE"/>
</dbReference>
<proteinExistence type="inferred from homology"/>
<evidence type="ECO:0000256" key="8">
    <source>
        <dbReference type="ARBA" id="ARBA00022553"/>
    </source>
</evidence>
<keyword evidence="13" id="KW-0418">Kinase</keyword>
<dbReference type="EC" id="2.7.3.9" evidence="17"/>
<evidence type="ECO:0000256" key="13">
    <source>
        <dbReference type="ARBA" id="ARBA00022777"/>
    </source>
</evidence>
<dbReference type="EMBL" id="NSIT01000089">
    <property type="protein sequence ID" value="PJE79179.1"/>
    <property type="molecule type" value="Genomic_DNA"/>
</dbReference>
<gene>
    <name evidence="17" type="primary">ptsI_1</name>
    <name evidence="17" type="ORF">CI610_01849</name>
</gene>
<keyword evidence="17" id="KW-0670">Pyruvate</keyword>
<dbReference type="GO" id="GO:0008965">
    <property type="term" value="F:phosphoenolpyruvate-protein phosphotransferase activity"/>
    <property type="evidence" value="ECO:0007669"/>
    <property type="project" value="UniProtKB-EC"/>
</dbReference>
<evidence type="ECO:0000256" key="12">
    <source>
        <dbReference type="ARBA" id="ARBA00022723"/>
    </source>
</evidence>
<organism evidence="17">
    <name type="scientific">invertebrate metagenome</name>
    <dbReference type="NCBI Taxonomy" id="1711999"/>
    <lineage>
        <taxon>unclassified sequences</taxon>
        <taxon>metagenomes</taxon>
        <taxon>organismal metagenomes</taxon>
    </lineage>
</organism>
<keyword evidence="14" id="KW-0460">Magnesium</keyword>
<dbReference type="InterPro" id="IPR050499">
    <property type="entry name" value="PEP-utilizing_PTS_enzyme"/>
</dbReference>
<dbReference type="GO" id="GO:0016301">
    <property type="term" value="F:kinase activity"/>
    <property type="evidence" value="ECO:0007669"/>
    <property type="project" value="UniProtKB-KW"/>
</dbReference>
<dbReference type="InterPro" id="IPR002178">
    <property type="entry name" value="PTS_EIIA_type-2_dom"/>
</dbReference>
<dbReference type="Gene3D" id="3.40.930.10">
    <property type="entry name" value="Mannitol-specific EII, Chain A"/>
    <property type="match status" value="1"/>
</dbReference>
<dbReference type="SUPFAM" id="SSF55594">
    <property type="entry name" value="HPr-like"/>
    <property type="match status" value="1"/>
</dbReference>
<dbReference type="GO" id="GO:0005737">
    <property type="term" value="C:cytoplasm"/>
    <property type="evidence" value="ECO:0007669"/>
    <property type="project" value="UniProtKB-SubCell"/>
</dbReference>
<comment type="caution">
    <text evidence="17">The sequence shown here is derived from an EMBL/GenBank/DDBJ whole genome shotgun (WGS) entry which is preliminary data.</text>
</comment>
<keyword evidence="9" id="KW-0762">Sugar transport</keyword>
<dbReference type="PROSITE" id="PS51350">
    <property type="entry name" value="PTS_HPR_DOM"/>
    <property type="match status" value="1"/>
</dbReference>
<dbReference type="InterPro" id="IPR015813">
    <property type="entry name" value="Pyrv/PenolPyrv_kinase-like_dom"/>
</dbReference>
<dbReference type="GO" id="GO:0046872">
    <property type="term" value="F:metal ion binding"/>
    <property type="evidence" value="ECO:0007669"/>
    <property type="project" value="UniProtKB-KW"/>
</dbReference>
<comment type="catalytic activity">
    <reaction evidence="2">
        <text>D-fructose(out) + N(pros)-phospho-L-histidyl-[protein] = D-fructose 1-phosphate(in) + L-histidyl-[protein]</text>
        <dbReference type="Rhea" id="RHEA:49252"/>
        <dbReference type="Rhea" id="RHEA-COMP:9745"/>
        <dbReference type="Rhea" id="RHEA-COMP:9746"/>
        <dbReference type="ChEBI" id="CHEBI:29979"/>
        <dbReference type="ChEBI" id="CHEBI:37721"/>
        <dbReference type="ChEBI" id="CHEBI:58674"/>
        <dbReference type="ChEBI" id="CHEBI:64837"/>
        <dbReference type="EC" id="2.7.1.202"/>
    </reaction>
</comment>
<dbReference type="AlphaFoldDB" id="A0A2H9T7L1"/>
<dbReference type="InterPro" id="IPR008279">
    <property type="entry name" value="PEP-util_enz_mobile_dom"/>
</dbReference>
<dbReference type="SUPFAM" id="SSF51621">
    <property type="entry name" value="Phosphoenolpyruvate/pyruvate domain"/>
    <property type="match status" value="1"/>
</dbReference>
<evidence type="ECO:0000256" key="2">
    <source>
        <dbReference type="ARBA" id="ARBA00001401"/>
    </source>
</evidence>
<dbReference type="PROSITE" id="PS51094">
    <property type="entry name" value="PTS_EIIA_TYPE_2"/>
    <property type="match status" value="1"/>
</dbReference>
<protein>
    <submittedName>
        <fullName evidence="17">Phosphoenolpyruvate-protein phosphotransferase</fullName>
        <ecNumber evidence="17">2.7.3.9</ecNumber>
    </submittedName>
</protein>
<keyword evidence="11" id="KW-0598">Phosphotransferase system</keyword>
<evidence type="ECO:0000256" key="11">
    <source>
        <dbReference type="ARBA" id="ARBA00022683"/>
    </source>
</evidence>
<dbReference type="InterPro" id="IPR016152">
    <property type="entry name" value="PTrfase/Anion_transptr"/>
</dbReference>
<evidence type="ECO:0000256" key="7">
    <source>
        <dbReference type="ARBA" id="ARBA00022490"/>
    </source>
</evidence>
<evidence type="ECO:0000256" key="5">
    <source>
        <dbReference type="ARBA" id="ARBA00007837"/>
    </source>
</evidence>
<dbReference type="SUPFAM" id="SSF47831">
    <property type="entry name" value="Enzyme I of the PEP:sugar phosphotransferase system HPr-binding (sub)domain"/>
    <property type="match status" value="1"/>
</dbReference>
<keyword evidence="7" id="KW-0963">Cytoplasm</keyword>
<dbReference type="SUPFAM" id="SSF52009">
    <property type="entry name" value="Phosphohistidine domain"/>
    <property type="match status" value="1"/>
</dbReference>
<dbReference type="CDD" id="cd00211">
    <property type="entry name" value="PTS_IIA_fru"/>
    <property type="match status" value="1"/>
</dbReference>
<dbReference type="Pfam" id="PF00391">
    <property type="entry name" value="PEP-utilizers"/>
    <property type="match status" value="1"/>
</dbReference>
<reference evidence="17" key="1">
    <citation type="journal article" date="2017" name="Appl. Environ. Microbiol.">
        <title>Molecular characterization of an Endozoicomonas-like organism causing infection in king scallop Pecten maximus L.</title>
        <authorList>
            <person name="Cano I."/>
            <person name="van Aerle R."/>
            <person name="Ross S."/>
            <person name="Verner-Jeffreys D.W."/>
            <person name="Paley R.K."/>
            <person name="Rimmer G."/>
            <person name="Ryder D."/>
            <person name="Hooper P."/>
            <person name="Stone D."/>
            <person name="Feist S.W."/>
        </authorList>
    </citation>
    <scope>NUCLEOTIDE SEQUENCE</scope>
</reference>
<dbReference type="InterPro" id="IPR040442">
    <property type="entry name" value="Pyrv_kinase-like_dom_sf"/>
</dbReference>
<dbReference type="InterPro" id="IPR006318">
    <property type="entry name" value="PTS_EI-like"/>
</dbReference>
<name>A0A2H9T7L1_9ZZZZ</name>
<dbReference type="InterPro" id="IPR035895">
    <property type="entry name" value="HPr-like_sf"/>
</dbReference>
<comment type="subcellular location">
    <subcellularLocation>
        <location evidence="4">Cytoplasm</location>
    </subcellularLocation>
</comment>
<dbReference type="Gene3D" id="3.30.1340.10">
    <property type="entry name" value="HPr-like"/>
    <property type="match status" value="1"/>
</dbReference>
<dbReference type="Pfam" id="PF00381">
    <property type="entry name" value="PTS-HPr"/>
    <property type="match status" value="1"/>
</dbReference>
<comment type="similarity">
    <text evidence="5">Belongs to the PEP-utilizing enzyme family.</text>
</comment>
<dbReference type="InterPro" id="IPR036637">
    <property type="entry name" value="Phosphohistidine_dom_sf"/>
</dbReference>
<evidence type="ECO:0000256" key="4">
    <source>
        <dbReference type="ARBA" id="ARBA00004496"/>
    </source>
</evidence>
<evidence type="ECO:0000256" key="14">
    <source>
        <dbReference type="ARBA" id="ARBA00022842"/>
    </source>
</evidence>
<dbReference type="Gene3D" id="3.20.20.60">
    <property type="entry name" value="Phosphoenolpyruvate-binding domains"/>
    <property type="match status" value="1"/>
</dbReference>
<dbReference type="SUPFAM" id="SSF55804">
    <property type="entry name" value="Phoshotransferase/anion transport protein"/>
    <property type="match status" value="1"/>
</dbReference>
<dbReference type="Gene3D" id="1.10.274.10">
    <property type="entry name" value="PtsI, HPr-binding domain"/>
    <property type="match status" value="1"/>
</dbReference>
<dbReference type="Gene3D" id="3.50.30.10">
    <property type="entry name" value="Phosphohistidine domain"/>
    <property type="match status" value="1"/>
</dbReference>
<keyword evidence="6" id="KW-0813">Transport</keyword>
<dbReference type="InterPro" id="IPR000121">
    <property type="entry name" value="PEP_util_C"/>
</dbReference>
<evidence type="ECO:0000256" key="6">
    <source>
        <dbReference type="ARBA" id="ARBA00022448"/>
    </source>
</evidence>